<evidence type="ECO:0000313" key="3">
    <source>
        <dbReference type="Proteomes" id="UP001199631"/>
    </source>
</evidence>
<dbReference type="Proteomes" id="UP001199631">
    <property type="component" value="Unassembled WGS sequence"/>
</dbReference>
<gene>
    <name evidence="2" type="ORF">K3T81_15730</name>
</gene>
<dbReference type="AlphaFoldDB" id="A0AAW5BBZ5"/>
<reference evidence="2 3" key="1">
    <citation type="journal article" date="2022" name="Evol. Bioinform. Online">
        <title>Draft Genome Sequence of Oceanobacillus jordanicus Strain GSFE11, a Halotolerant Plant Growth-Promoting Bacterial Endophyte Isolated From the Jordan Valley.</title>
        <authorList>
            <person name="Alhindi T."/>
            <person name="Albdaiwi R."/>
        </authorList>
    </citation>
    <scope>NUCLEOTIDE SEQUENCE [LARGE SCALE GENOMIC DNA]</scope>
    <source>
        <strain evidence="2 3">GSFE11</strain>
    </source>
</reference>
<keyword evidence="1" id="KW-0812">Transmembrane</keyword>
<comment type="caution">
    <text evidence="2">The sequence shown here is derived from an EMBL/GenBank/DDBJ whole genome shotgun (WGS) entry which is preliminary data.</text>
</comment>
<keyword evidence="1" id="KW-1133">Transmembrane helix</keyword>
<name>A0AAW5BBZ5_9BACI</name>
<keyword evidence="3" id="KW-1185">Reference proteome</keyword>
<organism evidence="2 3">
    <name type="scientific">Oceanobacillus jordanicus</name>
    <dbReference type="NCBI Taxonomy" id="2867266"/>
    <lineage>
        <taxon>Bacteria</taxon>
        <taxon>Bacillati</taxon>
        <taxon>Bacillota</taxon>
        <taxon>Bacilli</taxon>
        <taxon>Bacillales</taxon>
        <taxon>Bacillaceae</taxon>
        <taxon>Oceanobacillus</taxon>
    </lineage>
</organism>
<feature type="transmembrane region" description="Helical" evidence="1">
    <location>
        <begin position="73"/>
        <end position="93"/>
    </location>
</feature>
<dbReference type="EMBL" id="JAIFZM010000015">
    <property type="protein sequence ID" value="MCG3420597.1"/>
    <property type="molecule type" value="Genomic_DNA"/>
</dbReference>
<feature type="transmembrane region" description="Helical" evidence="1">
    <location>
        <begin position="6"/>
        <end position="25"/>
    </location>
</feature>
<keyword evidence="1" id="KW-0472">Membrane</keyword>
<dbReference type="RefSeq" id="WP_238020995.1">
    <property type="nucleotide sequence ID" value="NZ_JAIFZM010000015.1"/>
</dbReference>
<feature type="transmembrane region" description="Helical" evidence="1">
    <location>
        <begin position="45"/>
        <end position="67"/>
    </location>
</feature>
<evidence type="ECO:0000313" key="2">
    <source>
        <dbReference type="EMBL" id="MCG3420597.1"/>
    </source>
</evidence>
<sequence>MAIKKLHYLIYIELQVLYYAIFGWFKSPANMKNVTVYPYHKTSQLKMFVIVFAILIVLEGGLFHFVLQIWSHLAAWIFTVLNIYALLYIVGLYHSVRTLPHTIHAEKLVIRYGYQSSIELDIKNIESIKNAKKQGGIEDKPPKDTYYALLQMDSPHYEITLKEPILMKRSYGKSKWVKTVVFRADEPAAMREHIEADIKLL</sequence>
<evidence type="ECO:0000256" key="1">
    <source>
        <dbReference type="SAM" id="Phobius"/>
    </source>
</evidence>
<accession>A0AAW5BBZ5</accession>
<proteinExistence type="predicted"/>
<protein>
    <submittedName>
        <fullName evidence="2">Uncharacterized protein</fullName>
    </submittedName>
</protein>